<dbReference type="SMART" id="SM00355">
    <property type="entry name" value="ZnF_C2H2"/>
    <property type="match status" value="2"/>
</dbReference>
<keyword evidence="1" id="KW-0862">Zinc</keyword>
<name>A0AAV9U7Q8_9PEZI</name>
<feature type="compositionally biased region" description="Basic residues" evidence="2">
    <location>
        <begin position="13"/>
        <end position="22"/>
    </location>
</feature>
<sequence length="114" mass="13454">MELTFEEAMLNREKHKAKKRKVSRSEGKQRADKKRVEKNESGSKKRKERIPCPEPGCKTTWANKKRLQDHLSEHDLKLFVCTICGKDYSREDNAITHFKDKHEDPKQAEIQQSF</sequence>
<feature type="compositionally biased region" description="Basic and acidic residues" evidence="2">
    <location>
        <begin position="23"/>
        <end position="43"/>
    </location>
</feature>
<reference evidence="4 5" key="1">
    <citation type="submission" date="2019-10" db="EMBL/GenBank/DDBJ databases">
        <authorList>
            <person name="Palmer J.M."/>
        </authorList>
    </citation>
    <scope>NUCLEOTIDE SEQUENCE [LARGE SCALE GENOMIC DNA]</scope>
    <source>
        <strain evidence="4 5">TWF730</strain>
    </source>
</reference>
<organism evidence="4 5">
    <name type="scientific">Orbilia blumenaviensis</name>
    <dbReference type="NCBI Taxonomy" id="1796055"/>
    <lineage>
        <taxon>Eukaryota</taxon>
        <taxon>Fungi</taxon>
        <taxon>Dikarya</taxon>
        <taxon>Ascomycota</taxon>
        <taxon>Pezizomycotina</taxon>
        <taxon>Orbiliomycetes</taxon>
        <taxon>Orbiliales</taxon>
        <taxon>Orbiliaceae</taxon>
        <taxon>Orbilia</taxon>
    </lineage>
</organism>
<protein>
    <recommendedName>
        <fullName evidence="3">C2H2-type domain-containing protein</fullName>
    </recommendedName>
</protein>
<evidence type="ECO:0000313" key="5">
    <source>
        <dbReference type="Proteomes" id="UP001373714"/>
    </source>
</evidence>
<feature type="region of interest" description="Disordered" evidence="2">
    <location>
        <begin position="1"/>
        <end position="56"/>
    </location>
</feature>
<accession>A0AAV9U7Q8</accession>
<evidence type="ECO:0000256" key="1">
    <source>
        <dbReference type="PROSITE-ProRule" id="PRU00042"/>
    </source>
</evidence>
<dbReference type="InterPro" id="IPR036236">
    <property type="entry name" value="Znf_C2H2_sf"/>
</dbReference>
<evidence type="ECO:0000259" key="3">
    <source>
        <dbReference type="PROSITE" id="PS50157"/>
    </source>
</evidence>
<dbReference type="PROSITE" id="PS00028">
    <property type="entry name" value="ZINC_FINGER_C2H2_1"/>
    <property type="match status" value="1"/>
</dbReference>
<dbReference type="GO" id="GO:0008270">
    <property type="term" value="F:zinc ion binding"/>
    <property type="evidence" value="ECO:0007669"/>
    <property type="project" value="UniProtKB-KW"/>
</dbReference>
<keyword evidence="1" id="KW-0863">Zinc-finger</keyword>
<keyword evidence="1" id="KW-0479">Metal-binding</keyword>
<proteinExistence type="predicted"/>
<dbReference type="PROSITE" id="PS50157">
    <property type="entry name" value="ZINC_FINGER_C2H2_2"/>
    <property type="match status" value="1"/>
</dbReference>
<dbReference type="AlphaFoldDB" id="A0AAV9U7Q8"/>
<dbReference type="InterPro" id="IPR013087">
    <property type="entry name" value="Znf_C2H2_type"/>
</dbReference>
<dbReference type="SUPFAM" id="SSF57667">
    <property type="entry name" value="beta-beta-alpha zinc fingers"/>
    <property type="match status" value="1"/>
</dbReference>
<evidence type="ECO:0000256" key="2">
    <source>
        <dbReference type="SAM" id="MobiDB-lite"/>
    </source>
</evidence>
<gene>
    <name evidence="4" type="ORF">TWF730_002985</name>
</gene>
<dbReference type="Pfam" id="PF00096">
    <property type="entry name" value="zf-C2H2"/>
    <property type="match status" value="1"/>
</dbReference>
<dbReference type="Proteomes" id="UP001373714">
    <property type="component" value="Unassembled WGS sequence"/>
</dbReference>
<dbReference type="EMBL" id="JAVHNS010000013">
    <property type="protein sequence ID" value="KAK6337590.1"/>
    <property type="molecule type" value="Genomic_DNA"/>
</dbReference>
<dbReference type="Gene3D" id="3.30.160.60">
    <property type="entry name" value="Classic Zinc Finger"/>
    <property type="match status" value="1"/>
</dbReference>
<evidence type="ECO:0000313" key="4">
    <source>
        <dbReference type="EMBL" id="KAK6337590.1"/>
    </source>
</evidence>
<feature type="domain" description="C2H2-type" evidence="3">
    <location>
        <begin position="79"/>
        <end position="107"/>
    </location>
</feature>
<keyword evidence="5" id="KW-1185">Reference proteome</keyword>
<comment type="caution">
    <text evidence="4">The sequence shown here is derived from an EMBL/GenBank/DDBJ whole genome shotgun (WGS) entry which is preliminary data.</text>
</comment>